<sequence length="164" mass="18474">MFEIIQKYSYFGLFAILFAEEGGLPLPIPGDVFIASVAALPRSNYFLIVTTVTLATLAGSTILFTLAKKFGRKFLIKYGKKIKITPKKIKKVEKWFEKYGGTAIVIGRLIPGLRIATPFVAGLFGTSYKTFWFYTTIAALIWANIYFLVGKFFKEIFFPLISNL</sequence>
<reference evidence="8 9" key="1">
    <citation type="journal article" date="2016" name="Nat. Commun.">
        <title>Thousands of microbial genomes shed light on interconnected biogeochemical processes in an aquifer system.</title>
        <authorList>
            <person name="Anantharaman K."/>
            <person name="Brown C.T."/>
            <person name="Hug L.A."/>
            <person name="Sharon I."/>
            <person name="Castelle C.J."/>
            <person name="Probst A.J."/>
            <person name="Thomas B.C."/>
            <person name="Singh A."/>
            <person name="Wilkins M.J."/>
            <person name="Karaoz U."/>
            <person name="Brodie E.L."/>
            <person name="Williams K.H."/>
            <person name="Hubbard S.S."/>
            <person name="Banfield J.F."/>
        </authorList>
    </citation>
    <scope>NUCLEOTIDE SEQUENCE [LARGE SCALE GENOMIC DNA]</scope>
</reference>
<evidence type="ECO:0000256" key="3">
    <source>
        <dbReference type="ARBA" id="ARBA00022692"/>
    </source>
</evidence>
<keyword evidence="2" id="KW-1003">Cell membrane</keyword>
<dbReference type="PANTHER" id="PTHR42709:SF6">
    <property type="entry name" value="UNDECAPRENYL PHOSPHATE TRANSPORTER A"/>
    <property type="match status" value="1"/>
</dbReference>
<accession>A0A1F5FZN0</accession>
<evidence type="ECO:0000259" key="7">
    <source>
        <dbReference type="Pfam" id="PF09335"/>
    </source>
</evidence>
<feature type="transmembrane region" description="Helical" evidence="6">
    <location>
        <begin position="99"/>
        <end position="125"/>
    </location>
</feature>
<keyword evidence="4 6" id="KW-1133">Transmembrane helix</keyword>
<evidence type="ECO:0000256" key="6">
    <source>
        <dbReference type="SAM" id="Phobius"/>
    </source>
</evidence>
<evidence type="ECO:0000313" key="9">
    <source>
        <dbReference type="Proteomes" id="UP000177069"/>
    </source>
</evidence>
<dbReference type="EMBL" id="MFBA01000039">
    <property type="protein sequence ID" value="OGD85057.1"/>
    <property type="molecule type" value="Genomic_DNA"/>
</dbReference>
<dbReference type="GO" id="GO:0005886">
    <property type="term" value="C:plasma membrane"/>
    <property type="evidence" value="ECO:0007669"/>
    <property type="project" value="UniProtKB-SubCell"/>
</dbReference>
<comment type="caution">
    <text evidence="8">The sequence shown here is derived from an EMBL/GenBank/DDBJ whole genome shotgun (WGS) entry which is preliminary data.</text>
</comment>
<dbReference type="PANTHER" id="PTHR42709">
    <property type="entry name" value="ALKALINE PHOSPHATASE LIKE PROTEIN"/>
    <property type="match status" value="1"/>
</dbReference>
<keyword evidence="5 6" id="KW-0472">Membrane</keyword>
<evidence type="ECO:0000256" key="5">
    <source>
        <dbReference type="ARBA" id="ARBA00023136"/>
    </source>
</evidence>
<keyword evidence="3 6" id="KW-0812">Transmembrane</keyword>
<dbReference type="InterPro" id="IPR051311">
    <property type="entry name" value="DedA_domain"/>
</dbReference>
<dbReference type="AlphaFoldDB" id="A0A1F5FZN0"/>
<gene>
    <name evidence="8" type="ORF">A2696_00615</name>
</gene>
<feature type="transmembrane region" description="Helical" evidence="6">
    <location>
        <begin position="131"/>
        <end position="149"/>
    </location>
</feature>
<proteinExistence type="predicted"/>
<dbReference type="InterPro" id="IPR032816">
    <property type="entry name" value="VTT_dom"/>
</dbReference>
<name>A0A1F5FZN0_9BACT</name>
<protein>
    <recommendedName>
        <fullName evidence="7">VTT domain-containing protein</fullName>
    </recommendedName>
</protein>
<evidence type="ECO:0000256" key="4">
    <source>
        <dbReference type="ARBA" id="ARBA00022989"/>
    </source>
</evidence>
<comment type="subcellular location">
    <subcellularLocation>
        <location evidence="1">Cell membrane</location>
        <topology evidence="1">Multi-pass membrane protein</topology>
    </subcellularLocation>
</comment>
<dbReference type="Pfam" id="PF09335">
    <property type="entry name" value="VTT_dom"/>
    <property type="match status" value="1"/>
</dbReference>
<evidence type="ECO:0000256" key="2">
    <source>
        <dbReference type="ARBA" id="ARBA00022475"/>
    </source>
</evidence>
<evidence type="ECO:0000313" key="8">
    <source>
        <dbReference type="EMBL" id="OGD85057.1"/>
    </source>
</evidence>
<evidence type="ECO:0000256" key="1">
    <source>
        <dbReference type="ARBA" id="ARBA00004651"/>
    </source>
</evidence>
<feature type="domain" description="VTT" evidence="7">
    <location>
        <begin position="28"/>
        <end position="151"/>
    </location>
</feature>
<dbReference type="Proteomes" id="UP000177069">
    <property type="component" value="Unassembled WGS sequence"/>
</dbReference>
<organism evidence="8 9">
    <name type="scientific">Candidatus Curtissbacteria bacterium RIFCSPHIGHO2_01_FULL_41_13</name>
    <dbReference type="NCBI Taxonomy" id="1797745"/>
    <lineage>
        <taxon>Bacteria</taxon>
        <taxon>Candidatus Curtissiibacteriota</taxon>
    </lineage>
</organism>
<feature type="transmembrane region" description="Helical" evidence="6">
    <location>
        <begin position="45"/>
        <end position="67"/>
    </location>
</feature>